<comment type="caution">
    <text evidence="2">The sequence shown here is derived from an EMBL/GenBank/DDBJ whole genome shotgun (WGS) entry which is preliminary data.</text>
</comment>
<proteinExistence type="predicted"/>
<accession>A0AAD4E5Q8</accession>
<evidence type="ECO:0000313" key="2">
    <source>
        <dbReference type="EMBL" id="KAG1898818.1"/>
    </source>
</evidence>
<name>A0AAD4E5Q8_9AGAM</name>
<feature type="region of interest" description="Disordered" evidence="1">
    <location>
        <begin position="46"/>
        <end position="66"/>
    </location>
</feature>
<sequence length="66" mass="7349">SKAPTMAEIRLRLTENEVSTNGRTGAVSWLIEGINIENAQDGLRSSIRQLPEDPTASQRTLIEEKR</sequence>
<dbReference type="EMBL" id="JABBWK010000036">
    <property type="protein sequence ID" value="KAG1898818.1"/>
    <property type="molecule type" value="Genomic_DNA"/>
</dbReference>
<protein>
    <submittedName>
        <fullName evidence="2">Uncharacterized protein</fullName>
    </submittedName>
</protein>
<evidence type="ECO:0000256" key="1">
    <source>
        <dbReference type="SAM" id="MobiDB-lite"/>
    </source>
</evidence>
<reference evidence="2" key="1">
    <citation type="journal article" date="2020" name="New Phytol.">
        <title>Comparative genomics reveals dynamic genome evolution in host specialist ectomycorrhizal fungi.</title>
        <authorList>
            <person name="Lofgren L.A."/>
            <person name="Nguyen N.H."/>
            <person name="Vilgalys R."/>
            <person name="Ruytinx J."/>
            <person name="Liao H.L."/>
            <person name="Branco S."/>
            <person name="Kuo A."/>
            <person name="LaButti K."/>
            <person name="Lipzen A."/>
            <person name="Andreopoulos W."/>
            <person name="Pangilinan J."/>
            <person name="Riley R."/>
            <person name="Hundley H."/>
            <person name="Na H."/>
            <person name="Barry K."/>
            <person name="Grigoriev I.V."/>
            <person name="Stajich J.E."/>
            <person name="Kennedy P.G."/>
        </authorList>
    </citation>
    <scope>NUCLEOTIDE SEQUENCE</scope>
    <source>
        <strain evidence="2">FC203</strain>
    </source>
</reference>
<organism evidence="2 3">
    <name type="scientific">Suillus fuscotomentosus</name>
    <dbReference type="NCBI Taxonomy" id="1912939"/>
    <lineage>
        <taxon>Eukaryota</taxon>
        <taxon>Fungi</taxon>
        <taxon>Dikarya</taxon>
        <taxon>Basidiomycota</taxon>
        <taxon>Agaricomycotina</taxon>
        <taxon>Agaricomycetes</taxon>
        <taxon>Agaricomycetidae</taxon>
        <taxon>Boletales</taxon>
        <taxon>Suillineae</taxon>
        <taxon>Suillaceae</taxon>
        <taxon>Suillus</taxon>
    </lineage>
</organism>
<dbReference type="RefSeq" id="XP_041224394.1">
    <property type="nucleotide sequence ID" value="XM_041375289.1"/>
</dbReference>
<gene>
    <name evidence="2" type="ORF">F5891DRAFT_954951</name>
</gene>
<dbReference type="Proteomes" id="UP001195769">
    <property type="component" value="Unassembled WGS sequence"/>
</dbReference>
<feature type="non-terminal residue" evidence="2">
    <location>
        <position position="1"/>
    </location>
</feature>
<dbReference type="GeneID" id="64669587"/>
<evidence type="ECO:0000313" key="3">
    <source>
        <dbReference type="Proteomes" id="UP001195769"/>
    </source>
</evidence>
<keyword evidence="3" id="KW-1185">Reference proteome</keyword>
<dbReference type="AlphaFoldDB" id="A0AAD4E5Q8"/>